<proteinExistence type="predicted"/>
<reference evidence="3 4" key="1">
    <citation type="submission" date="2019-02" db="EMBL/GenBank/DDBJ databases">
        <title>Deep-cultivation of Planctomycetes and their phenomic and genomic characterization uncovers novel biology.</title>
        <authorList>
            <person name="Wiegand S."/>
            <person name="Jogler M."/>
            <person name="Boedeker C."/>
            <person name="Pinto D."/>
            <person name="Vollmers J."/>
            <person name="Rivas-Marin E."/>
            <person name="Kohn T."/>
            <person name="Peeters S.H."/>
            <person name="Heuer A."/>
            <person name="Rast P."/>
            <person name="Oberbeckmann S."/>
            <person name="Bunk B."/>
            <person name="Jeske O."/>
            <person name="Meyerdierks A."/>
            <person name="Storesund J.E."/>
            <person name="Kallscheuer N."/>
            <person name="Luecker S."/>
            <person name="Lage O.M."/>
            <person name="Pohl T."/>
            <person name="Merkel B.J."/>
            <person name="Hornburger P."/>
            <person name="Mueller R.-W."/>
            <person name="Bruemmer F."/>
            <person name="Labrenz M."/>
            <person name="Spormann A.M."/>
            <person name="Op den Camp H."/>
            <person name="Overmann J."/>
            <person name="Amann R."/>
            <person name="Jetten M.S.M."/>
            <person name="Mascher T."/>
            <person name="Medema M.H."/>
            <person name="Devos D.P."/>
            <person name="Kaster A.-K."/>
            <person name="Ovreas L."/>
            <person name="Rohde M."/>
            <person name="Galperin M.Y."/>
            <person name="Jogler C."/>
        </authorList>
    </citation>
    <scope>NUCLEOTIDE SEQUENCE [LARGE SCALE GENOMIC DNA]</scope>
    <source>
        <strain evidence="3 4">Pla110</strain>
    </source>
</reference>
<feature type="domain" description="Cyclic nucleotide-binding" evidence="2">
    <location>
        <begin position="11"/>
        <end position="113"/>
    </location>
</feature>
<dbReference type="OrthoDB" id="282820at2"/>
<name>A0A518CMB6_9PLAN</name>
<accession>A0A518CMB6</accession>
<dbReference type="SMART" id="SM00100">
    <property type="entry name" value="cNMP"/>
    <property type="match status" value="1"/>
</dbReference>
<protein>
    <submittedName>
        <fullName evidence="3">cAMP receptor protein</fullName>
    </submittedName>
</protein>
<keyword evidence="3" id="KW-0675">Receptor</keyword>
<dbReference type="GO" id="GO:0044877">
    <property type="term" value="F:protein-containing complex binding"/>
    <property type="evidence" value="ECO:0007669"/>
    <property type="project" value="TreeGrafter"/>
</dbReference>
<evidence type="ECO:0000313" key="3">
    <source>
        <dbReference type="EMBL" id="QDU80324.1"/>
    </source>
</evidence>
<dbReference type="Pfam" id="PF00027">
    <property type="entry name" value="cNMP_binding"/>
    <property type="match status" value="1"/>
</dbReference>
<dbReference type="InterPro" id="IPR050866">
    <property type="entry name" value="CNG_cation_channel"/>
</dbReference>
<dbReference type="GO" id="GO:0005221">
    <property type="term" value="F:intracellularly cyclic nucleotide-activated monoatomic cation channel activity"/>
    <property type="evidence" value="ECO:0007669"/>
    <property type="project" value="InterPro"/>
</dbReference>
<sequence length="172" mass="19444">MTEVQISQCPLFATLDPSECRLISEMMSACCYEAGESIIREGEETTSLYLITTGECLVTKQSSNGHSHELDTLPPGTVFGEISFFCPGPHSATVVATSRVTIFSLSRDRFLELEIERPAAALKITKHATATLAERLRRMDKWTCELVENASTPDHHREWHQFRSQLYSEWNF</sequence>
<dbReference type="AlphaFoldDB" id="A0A518CMB6"/>
<organism evidence="3 4">
    <name type="scientific">Polystyrenella longa</name>
    <dbReference type="NCBI Taxonomy" id="2528007"/>
    <lineage>
        <taxon>Bacteria</taxon>
        <taxon>Pseudomonadati</taxon>
        <taxon>Planctomycetota</taxon>
        <taxon>Planctomycetia</taxon>
        <taxon>Planctomycetales</taxon>
        <taxon>Planctomycetaceae</taxon>
        <taxon>Polystyrenella</taxon>
    </lineage>
</organism>
<dbReference type="InterPro" id="IPR014710">
    <property type="entry name" value="RmlC-like_jellyroll"/>
</dbReference>
<dbReference type="InterPro" id="IPR000595">
    <property type="entry name" value="cNMP-bd_dom"/>
</dbReference>
<dbReference type="RefSeq" id="WP_144995616.1">
    <property type="nucleotide sequence ID" value="NZ_CP036281.1"/>
</dbReference>
<keyword evidence="1" id="KW-0407">Ion channel</keyword>
<dbReference type="Proteomes" id="UP000317178">
    <property type="component" value="Chromosome"/>
</dbReference>
<dbReference type="PROSITE" id="PS50042">
    <property type="entry name" value="CNMP_BINDING_3"/>
    <property type="match status" value="1"/>
</dbReference>
<dbReference type="Gene3D" id="2.60.120.10">
    <property type="entry name" value="Jelly Rolls"/>
    <property type="match status" value="1"/>
</dbReference>
<evidence type="ECO:0000256" key="1">
    <source>
        <dbReference type="ARBA" id="ARBA00023286"/>
    </source>
</evidence>
<dbReference type="CDD" id="cd00038">
    <property type="entry name" value="CAP_ED"/>
    <property type="match status" value="1"/>
</dbReference>
<keyword evidence="1" id="KW-0813">Transport</keyword>
<dbReference type="EMBL" id="CP036281">
    <property type="protein sequence ID" value="QDU80324.1"/>
    <property type="molecule type" value="Genomic_DNA"/>
</dbReference>
<dbReference type="PANTHER" id="PTHR45638:SF11">
    <property type="entry name" value="CYCLIC NUCLEOTIDE-GATED CATION CHANNEL SUBUNIT A"/>
    <property type="match status" value="1"/>
</dbReference>
<gene>
    <name evidence="3" type="primary">crp</name>
    <name evidence="3" type="ORF">Pla110_20510</name>
</gene>
<dbReference type="SUPFAM" id="SSF51206">
    <property type="entry name" value="cAMP-binding domain-like"/>
    <property type="match status" value="1"/>
</dbReference>
<evidence type="ECO:0000259" key="2">
    <source>
        <dbReference type="PROSITE" id="PS50042"/>
    </source>
</evidence>
<evidence type="ECO:0000313" key="4">
    <source>
        <dbReference type="Proteomes" id="UP000317178"/>
    </source>
</evidence>
<dbReference type="InterPro" id="IPR018490">
    <property type="entry name" value="cNMP-bd_dom_sf"/>
</dbReference>
<dbReference type="PANTHER" id="PTHR45638">
    <property type="entry name" value="CYCLIC NUCLEOTIDE-GATED CATION CHANNEL SUBUNIT A"/>
    <property type="match status" value="1"/>
</dbReference>
<dbReference type="KEGG" id="plon:Pla110_20510"/>
<keyword evidence="1" id="KW-0406">Ion transport</keyword>
<keyword evidence="4" id="KW-1185">Reference proteome</keyword>
<keyword evidence="1" id="KW-1071">Ligand-gated ion channel</keyword>